<proteinExistence type="predicted"/>
<dbReference type="RefSeq" id="WP_092285556.1">
    <property type="nucleotide sequence ID" value="NZ_FOPJ01000006.1"/>
</dbReference>
<dbReference type="PANTHER" id="PTHR43364:SF18">
    <property type="entry name" value="OXIDOREDUCTASE"/>
    <property type="match status" value="1"/>
</dbReference>
<feature type="domain" description="NADP-dependent oxidoreductase" evidence="1">
    <location>
        <begin position="15"/>
        <end position="303"/>
    </location>
</feature>
<dbReference type="PANTHER" id="PTHR43364">
    <property type="entry name" value="NADH-SPECIFIC METHYLGLYOXAL REDUCTASE-RELATED"/>
    <property type="match status" value="1"/>
</dbReference>
<keyword evidence="3" id="KW-1185">Reference proteome</keyword>
<dbReference type="EMBL" id="FOPJ01000006">
    <property type="protein sequence ID" value="SFG56703.1"/>
    <property type="molecule type" value="Genomic_DNA"/>
</dbReference>
<dbReference type="GO" id="GO:0005829">
    <property type="term" value="C:cytosol"/>
    <property type="evidence" value="ECO:0007669"/>
    <property type="project" value="TreeGrafter"/>
</dbReference>
<evidence type="ECO:0000313" key="3">
    <source>
        <dbReference type="Proteomes" id="UP000199065"/>
    </source>
</evidence>
<dbReference type="OrthoDB" id="9768793at2"/>
<dbReference type="Proteomes" id="UP000199065">
    <property type="component" value="Unassembled WGS sequence"/>
</dbReference>
<dbReference type="Gene3D" id="3.20.20.100">
    <property type="entry name" value="NADP-dependent oxidoreductase domain"/>
    <property type="match status" value="1"/>
</dbReference>
<sequence length="305" mass="32067">MEERALGKSGLKVSPLGLGTATWGESVDIAAACELLGLFVDAGGNLVDTSPALNGGGAEEVLGAVLATGIPRDEVVLSTAAGVDPLRPVGSRVDCSRRGLLRQLDRSLKTLSVDHIDLWNVEYWDDSTPVEEVADTLDYAIQVGKVRYVGVRGYRGWQLALSSTYLPRGRALVAAQEEYHLLRREAEDELIPAAAHVGVGFIAAAPLAYGALCGVERHGVRSPFMNYVGTKRDTIVEALATAGKGLGLSPAAVALSWVLGLNRAPGKVAAAVVGARTTSQLSDALMAVRHPLPEQIIRALDEVSG</sequence>
<dbReference type="SUPFAM" id="SSF51430">
    <property type="entry name" value="NAD(P)-linked oxidoreductase"/>
    <property type="match status" value="1"/>
</dbReference>
<evidence type="ECO:0000259" key="1">
    <source>
        <dbReference type="Pfam" id="PF00248"/>
    </source>
</evidence>
<dbReference type="InterPro" id="IPR023210">
    <property type="entry name" value="NADP_OxRdtase_dom"/>
</dbReference>
<dbReference type="Pfam" id="PF00248">
    <property type="entry name" value="Aldo_ket_red"/>
    <property type="match status" value="1"/>
</dbReference>
<dbReference type="InterPro" id="IPR036812">
    <property type="entry name" value="NAD(P)_OxRdtase_dom_sf"/>
</dbReference>
<name>A0A1I2SVT3_9CORY</name>
<accession>A0A1I2SVT3</accession>
<protein>
    <submittedName>
        <fullName evidence="2">Predicted oxidoreductase</fullName>
    </submittedName>
</protein>
<evidence type="ECO:0000313" key="2">
    <source>
        <dbReference type="EMBL" id="SFG56703.1"/>
    </source>
</evidence>
<dbReference type="STRING" id="185761.SAMN05660282_01267"/>
<gene>
    <name evidence="2" type="ORF">SAMN05660282_01267</name>
</gene>
<dbReference type="AlphaFoldDB" id="A0A1I2SVT3"/>
<organism evidence="2 3">
    <name type="scientific">Corynebacterium spheniscorum</name>
    <dbReference type="NCBI Taxonomy" id="185761"/>
    <lineage>
        <taxon>Bacteria</taxon>
        <taxon>Bacillati</taxon>
        <taxon>Actinomycetota</taxon>
        <taxon>Actinomycetes</taxon>
        <taxon>Mycobacteriales</taxon>
        <taxon>Corynebacteriaceae</taxon>
        <taxon>Corynebacterium</taxon>
    </lineage>
</organism>
<dbReference type="InterPro" id="IPR050523">
    <property type="entry name" value="AKR_Detox_Biosynth"/>
</dbReference>
<reference evidence="2 3" key="1">
    <citation type="submission" date="2016-10" db="EMBL/GenBank/DDBJ databases">
        <authorList>
            <person name="de Groot N.N."/>
        </authorList>
    </citation>
    <scope>NUCLEOTIDE SEQUENCE [LARGE SCALE GENOMIC DNA]</scope>
    <source>
        <strain>J11</strain>
        <strain evidence="3">PG 39</strain>
    </source>
</reference>